<dbReference type="GO" id="GO:0031267">
    <property type="term" value="F:small GTPase binding"/>
    <property type="evidence" value="ECO:0007669"/>
    <property type="project" value="InterPro"/>
</dbReference>
<feature type="compositionally biased region" description="Low complexity" evidence="1">
    <location>
        <begin position="1193"/>
        <end position="1208"/>
    </location>
</feature>
<accession>A0A8D0G9E5</accession>
<dbReference type="OMA" id="TVDDSWP"/>
<keyword evidence="3" id="KW-1185">Reference proteome</keyword>
<feature type="compositionally biased region" description="Basic and acidic residues" evidence="1">
    <location>
        <begin position="604"/>
        <end position="623"/>
    </location>
</feature>
<feature type="compositionally biased region" description="Polar residues" evidence="1">
    <location>
        <begin position="92"/>
        <end position="114"/>
    </location>
</feature>
<feature type="compositionally biased region" description="Polar residues" evidence="1">
    <location>
        <begin position="1231"/>
        <end position="1249"/>
    </location>
</feature>
<feature type="region of interest" description="Disordered" evidence="1">
    <location>
        <begin position="731"/>
        <end position="836"/>
    </location>
</feature>
<feature type="compositionally biased region" description="Polar residues" evidence="1">
    <location>
        <begin position="1013"/>
        <end position="1022"/>
    </location>
</feature>
<feature type="compositionally biased region" description="Low complexity" evidence="1">
    <location>
        <begin position="75"/>
        <end position="91"/>
    </location>
</feature>
<name>A0A8D0G9E5_SPHPU</name>
<reference evidence="2" key="2">
    <citation type="submission" date="2025-09" db="UniProtKB">
        <authorList>
            <consortium name="Ensembl"/>
        </authorList>
    </citation>
    <scope>IDENTIFICATION</scope>
</reference>
<dbReference type="GO" id="GO:0045055">
    <property type="term" value="P:regulated exocytosis"/>
    <property type="evidence" value="ECO:0007669"/>
    <property type="project" value="TreeGrafter"/>
</dbReference>
<dbReference type="GO" id="GO:0030141">
    <property type="term" value="C:secretory granule"/>
    <property type="evidence" value="ECO:0007669"/>
    <property type="project" value="TreeGrafter"/>
</dbReference>
<evidence type="ECO:0000313" key="3">
    <source>
        <dbReference type="Proteomes" id="UP000694392"/>
    </source>
</evidence>
<feature type="region of interest" description="Disordered" evidence="1">
    <location>
        <begin position="289"/>
        <end position="421"/>
    </location>
</feature>
<sequence length="1338" mass="142334">MFDLSMKDKPRSPFGKLKDKVKGRKKYDLESASAIIPSSTGALDMEEDYELGGKKAKSKGFFFKNKLRKSSLTQSNTSLGSDSTVSSGSVTANQGAGLSEVTRSPSRHSSLSTERSVKDYLPSPKLTHKRAFSDEVSQVNVQPEPKAIQSLKPKNDPVSRSSLCVNGSHVYSDEPTPKPSASVLQSSLPPPTVPQNIPKKPEERFGAGPSPESSEVPLWAISSFEKAPQRDPPRFIPSPPILAAQEEDKVSIKTIALNKLHGRAKAEENLRLESSKPIQIATPMVFSSDVIKVKPHEETRKEEKRAKTGFFHHGGSKGDAGSRSLEEKTPSPPGMAGGDEKSKIGSWFGSKDSKESSQKPSFPSGPLATTEVTGSLYSTEDQSPSSSVRLEETQASSPAQNVLAPVPDPSPTAAAPPPFSEWDDTFDAFAVSRIKPEAPNESTLTFGDMSTIAYIDDAGWASQSKSLAEVSRGSESGVTQTAEWQAGDELCVRLGSWSDVSAEPRAAQEGAATGRDSPEGETPKEFLASRTIDASPTWSGRLASGKEEEWTAQDFAEARPARETLPSNAQTGPRQEETVSSTEGAERTTSATGAGDVLMGGEPHIVEAKNKIQESRWGRHLPSDEDILAEENGPVRTPSPLAQSSLETPAEEPPQRGLAVVPALVLKAEVGGTPWKLAGGSAGGSGNQEQRVSVIPLSHGLQVSAWQSRVPEETGEDGRKVVYDDLMERHAVSSPWTGAQEPDREGECEMGTPPPKPPRQFTPWDLEEEANEADGNVQQGDKTQSENKDVPTVETRQQSPLMSRESSPPMAPGPPALGAALIDTEDGSAASVTEEAEPAAEALVAYLKGRANESASQDASSGENQLELNEAEQFETCPSEFSVDGLGLSGTPEASSELGVEKLGLPSPLIEESCLEQLTVLHSTRQANGTELEVSQVAALASEQPKTPRELDSAPPVVFWTALEEQQELPPVGLGHGQVEELALSEGTSELGPKRMQGDKMPLDGDEAGPDEIQTSPAQTSPPGYEPMCQEGLVSITLRPEEGGSSASELELSSSWSPDKVVDYKKADFWQLEGGCKSSEQANTSTVGNPFAPLPSPSTQNNPFVEKLPDVPSAPQASSQGGSRVGDLQPETAPHGLLPANPLRDQLPPSLLALHGNQPLAFSTPSLQAATNPKKFDFPSPIGGTSSGEISKASSQAAAQPSQPLLQAGGADASTLAVFPKERQLAEKPFLQQTTSPHPVKPISTTAPEVSSEKKQPPRSGLSSSLEKLKMVTTSNVQPATSQLDKADPKKLKVGSLVLLCVCSRIGAEESSNSRPCSWLPDNPSPRLFVYLKKKNNL</sequence>
<reference evidence="2" key="1">
    <citation type="submission" date="2025-08" db="UniProtKB">
        <authorList>
            <consortium name="Ensembl"/>
        </authorList>
    </citation>
    <scope>IDENTIFICATION</scope>
</reference>
<dbReference type="PANTHER" id="PTHR15746">
    <property type="entry name" value="RAB11-RELATED"/>
    <property type="match status" value="1"/>
</dbReference>
<dbReference type="Proteomes" id="UP000694392">
    <property type="component" value="Unplaced"/>
</dbReference>
<organism evidence="2 3">
    <name type="scientific">Sphenodon punctatus</name>
    <name type="common">Tuatara</name>
    <name type="synonym">Hatteria punctata</name>
    <dbReference type="NCBI Taxonomy" id="8508"/>
    <lineage>
        <taxon>Eukaryota</taxon>
        <taxon>Metazoa</taxon>
        <taxon>Chordata</taxon>
        <taxon>Craniata</taxon>
        <taxon>Vertebrata</taxon>
        <taxon>Euteleostomi</taxon>
        <taxon>Lepidosauria</taxon>
        <taxon>Sphenodontia</taxon>
        <taxon>Sphenodontidae</taxon>
        <taxon>Sphenodon</taxon>
    </lineage>
</organism>
<dbReference type="GO" id="GO:0005769">
    <property type="term" value="C:early endosome"/>
    <property type="evidence" value="ECO:0007669"/>
    <property type="project" value="TreeGrafter"/>
</dbReference>
<feature type="compositionally biased region" description="Basic and acidic residues" evidence="1">
    <location>
        <begin position="992"/>
        <end position="1003"/>
    </location>
</feature>
<protein>
    <submittedName>
        <fullName evidence="2">Uncharacterized protein</fullName>
    </submittedName>
</protein>
<feature type="region of interest" description="Disordered" evidence="1">
    <location>
        <begin position="501"/>
        <end position="656"/>
    </location>
</feature>
<feature type="compositionally biased region" description="Polar residues" evidence="1">
    <location>
        <begin position="370"/>
        <end position="400"/>
    </location>
</feature>
<dbReference type="GO" id="GO:0045335">
    <property type="term" value="C:phagocytic vesicle"/>
    <property type="evidence" value="ECO:0007669"/>
    <property type="project" value="TreeGrafter"/>
</dbReference>
<feature type="region of interest" description="Disordered" evidence="1">
    <location>
        <begin position="1077"/>
        <end position="1211"/>
    </location>
</feature>
<proteinExistence type="predicted"/>
<feature type="compositionally biased region" description="Polar residues" evidence="1">
    <location>
        <begin position="1078"/>
        <end position="1088"/>
    </location>
</feature>
<feature type="region of interest" description="Disordered" evidence="1">
    <location>
        <begin position="985"/>
        <end position="1029"/>
    </location>
</feature>
<feature type="compositionally biased region" description="Polar residues" evidence="1">
    <location>
        <begin position="794"/>
        <end position="806"/>
    </location>
</feature>
<feature type="compositionally biased region" description="Pro residues" evidence="1">
    <location>
        <begin position="406"/>
        <end position="419"/>
    </location>
</feature>
<feature type="compositionally biased region" description="Basic and acidic residues" evidence="1">
    <location>
        <begin position="1"/>
        <end position="20"/>
    </location>
</feature>
<feature type="compositionally biased region" description="Basic and acidic residues" evidence="1">
    <location>
        <begin position="291"/>
        <end position="306"/>
    </location>
</feature>
<feature type="compositionally biased region" description="Polar residues" evidence="1">
    <location>
        <begin position="1160"/>
        <end position="1171"/>
    </location>
</feature>
<feature type="compositionally biased region" description="Polar residues" evidence="1">
    <location>
        <begin position="1261"/>
        <end position="1284"/>
    </location>
</feature>
<evidence type="ECO:0000313" key="2">
    <source>
        <dbReference type="Ensembl" id="ENSSPUP00000002032.1"/>
    </source>
</evidence>
<dbReference type="PANTHER" id="PTHR15746:SF14">
    <property type="entry name" value="RAB11 FAMILY-INTERACTING PROTEIN 5"/>
    <property type="match status" value="1"/>
</dbReference>
<dbReference type="Ensembl" id="ENSSPUT00000002148.1">
    <property type="protein sequence ID" value="ENSSPUP00000002032.1"/>
    <property type="gene ID" value="ENSSPUG00000001583.1"/>
</dbReference>
<evidence type="ECO:0000256" key="1">
    <source>
        <dbReference type="SAM" id="MobiDB-lite"/>
    </source>
</evidence>
<dbReference type="GeneTree" id="ENSGT00940000158783"/>
<dbReference type="InterPro" id="IPR037789">
    <property type="entry name" value="FIP_classI"/>
</dbReference>
<dbReference type="GO" id="GO:0055037">
    <property type="term" value="C:recycling endosome"/>
    <property type="evidence" value="ECO:0007669"/>
    <property type="project" value="TreeGrafter"/>
</dbReference>
<feature type="region of interest" description="Disordered" evidence="1">
    <location>
        <begin position="71"/>
        <end position="214"/>
    </location>
</feature>
<dbReference type="GO" id="GO:0005739">
    <property type="term" value="C:mitochondrion"/>
    <property type="evidence" value="ECO:0007669"/>
    <property type="project" value="TreeGrafter"/>
</dbReference>
<feature type="region of interest" description="Disordered" evidence="1">
    <location>
        <begin position="1227"/>
        <end position="1286"/>
    </location>
</feature>
<feature type="region of interest" description="Disordered" evidence="1">
    <location>
        <begin position="1"/>
        <end position="21"/>
    </location>
</feature>
<feature type="compositionally biased region" description="Polar residues" evidence="1">
    <location>
        <begin position="565"/>
        <end position="592"/>
    </location>
</feature>